<feature type="transmembrane region" description="Helical" evidence="1">
    <location>
        <begin position="46"/>
        <end position="68"/>
    </location>
</feature>
<name>A0A2S8GUV9_9BACT</name>
<feature type="transmembrane region" description="Helical" evidence="1">
    <location>
        <begin position="9"/>
        <end position="26"/>
    </location>
</feature>
<keyword evidence="1" id="KW-0472">Membrane</keyword>
<gene>
    <name evidence="2" type="ORF">C5Y93_00495</name>
</gene>
<comment type="caution">
    <text evidence="2">The sequence shown here is derived from an EMBL/GenBank/DDBJ whole genome shotgun (WGS) entry which is preliminary data.</text>
</comment>
<evidence type="ECO:0000313" key="3">
    <source>
        <dbReference type="Proteomes" id="UP000237819"/>
    </source>
</evidence>
<evidence type="ECO:0000313" key="2">
    <source>
        <dbReference type="EMBL" id="PQO48196.1"/>
    </source>
</evidence>
<dbReference type="OrthoDB" id="9968345at2"/>
<keyword evidence="1" id="KW-1133">Transmembrane helix</keyword>
<feature type="transmembrane region" description="Helical" evidence="1">
    <location>
        <begin position="75"/>
        <end position="95"/>
    </location>
</feature>
<dbReference type="Proteomes" id="UP000237819">
    <property type="component" value="Unassembled WGS sequence"/>
</dbReference>
<dbReference type="EMBL" id="PUHZ01000001">
    <property type="protein sequence ID" value="PQO48196.1"/>
    <property type="molecule type" value="Genomic_DNA"/>
</dbReference>
<accession>A0A2S8GUV9</accession>
<dbReference type="AlphaFoldDB" id="A0A2S8GUV9"/>
<reference evidence="2 3" key="1">
    <citation type="submission" date="2018-02" db="EMBL/GenBank/DDBJ databases">
        <title>Comparative genomes isolates from brazilian mangrove.</title>
        <authorList>
            <person name="Araujo J.E."/>
            <person name="Taketani R.G."/>
            <person name="Silva M.C.P."/>
            <person name="Loureco M.V."/>
            <person name="Andreote F.D."/>
        </authorList>
    </citation>
    <scope>NUCLEOTIDE SEQUENCE [LARGE SCALE GENOMIC DNA]</scope>
    <source>
        <strain evidence="2 3">Nap-Phe MGV</strain>
    </source>
</reference>
<proteinExistence type="predicted"/>
<evidence type="ECO:0000256" key="1">
    <source>
        <dbReference type="SAM" id="Phobius"/>
    </source>
</evidence>
<protein>
    <recommendedName>
        <fullName evidence="4">Transmembrane protein</fullName>
    </recommendedName>
</protein>
<organism evidence="2 3">
    <name type="scientific">Blastopirellula marina</name>
    <dbReference type="NCBI Taxonomy" id="124"/>
    <lineage>
        <taxon>Bacteria</taxon>
        <taxon>Pseudomonadati</taxon>
        <taxon>Planctomycetota</taxon>
        <taxon>Planctomycetia</taxon>
        <taxon>Pirellulales</taxon>
        <taxon>Pirellulaceae</taxon>
        <taxon>Blastopirellula</taxon>
    </lineage>
</organism>
<dbReference type="RefSeq" id="WP_105333427.1">
    <property type="nucleotide sequence ID" value="NZ_PUHZ01000001.1"/>
</dbReference>
<sequence>MSLPRQRQVAVAICCLVYAVSFFLPAGDNHNTPAILGWEAFLNALLLSWFLPMWWANPGFFLAGWWVLKGKPNWAMLATVVAALLALSQSIFLPPDSSTGYGYRLLIGYYVWLGSIVLLGLFSALFAAREAWSARGYRSAPTHSNVATPA</sequence>
<keyword evidence="1" id="KW-0812">Transmembrane</keyword>
<evidence type="ECO:0008006" key="4">
    <source>
        <dbReference type="Google" id="ProtNLM"/>
    </source>
</evidence>
<feature type="transmembrane region" description="Helical" evidence="1">
    <location>
        <begin position="107"/>
        <end position="128"/>
    </location>
</feature>